<dbReference type="Proteomes" id="UP000219167">
    <property type="component" value="Unassembled WGS sequence"/>
</dbReference>
<dbReference type="EMBL" id="OBQD01000020">
    <property type="protein sequence ID" value="SOC45991.1"/>
    <property type="molecule type" value="Genomic_DNA"/>
</dbReference>
<keyword evidence="2" id="KW-1185">Reference proteome</keyword>
<dbReference type="RefSeq" id="WP_141402118.1">
    <property type="nucleotide sequence ID" value="NZ_OBQD01000020.1"/>
</dbReference>
<proteinExistence type="predicted"/>
<accession>A0A285V0F1</accession>
<evidence type="ECO:0000313" key="1">
    <source>
        <dbReference type="EMBL" id="SOC45991.1"/>
    </source>
</evidence>
<reference evidence="1 2" key="1">
    <citation type="submission" date="2017-08" db="EMBL/GenBank/DDBJ databases">
        <authorList>
            <person name="de Groot N.N."/>
        </authorList>
    </citation>
    <scope>NUCLEOTIDE SEQUENCE [LARGE SCALE GENOMIC DNA]</scope>
    <source>
        <strain evidence="1 2">JC85</strain>
    </source>
</reference>
<name>A0A285V0F1_9HYPH</name>
<organism evidence="1 2">
    <name type="scientific">Rhizobium subbaraonis</name>
    <dbReference type="NCBI Taxonomy" id="908946"/>
    <lineage>
        <taxon>Bacteria</taxon>
        <taxon>Pseudomonadati</taxon>
        <taxon>Pseudomonadota</taxon>
        <taxon>Alphaproteobacteria</taxon>
        <taxon>Hyphomicrobiales</taxon>
        <taxon>Rhizobiaceae</taxon>
        <taxon>Rhizobium/Agrobacterium group</taxon>
        <taxon>Rhizobium</taxon>
    </lineage>
</organism>
<protein>
    <submittedName>
        <fullName evidence="1">Uncharacterized protein</fullName>
    </submittedName>
</protein>
<evidence type="ECO:0000313" key="2">
    <source>
        <dbReference type="Proteomes" id="UP000219167"/>
    </source>
</evidence>
<gene>
    <name evidence="1" type="ORF">SAMN05892877_1201</name>
</gene>
<dbReference type="AlphaFoldDB" id="A0A285V0F1"/>
<sequence length="48" mass="5107">MDTVILETFVTIVDTGSIAEAARRREIEHAGAIAAPEWSSVISAAPRP</sequence>